<feature type="transmembrane region" description="Helical" evidence="5">
    <location>
        <begin position="142"/>
        <end position="159"/>
    </location>
</feature>
<feature type="transmembrane region" description="Helical" evidence="5">
    <location>
        <begin position="279"/>
        <end position="303"/>
    </location>
</feature>
<feature type="domain" description="NADH:quinone oxidoreductase/Mrp antiporter transmembrane" evidence="6">
    <location>
        <begin position="159"/>
        <end position="453"/>
    </location>
</feature>
<feature type="transmembrane region" description="Helical" evidence="5">
    <location>
        <begin position="195"/>
        <end position="219"/>
    </location>
</feature>
<dbReference type="AlphaFoldDB" id="A0A6J7JRE6"/>
<dbReference type="PANTHER" id="PTHR22773">
    <property type="entry name" value="NADH DEHYDROGENASE"/>
    <property type="match status" value="1"/>
</dbReference>
<keyword evidence="3 5" id="KW-1133">Transmembrane helix</keyword>
<feature type="transmembrane region" description="Helical" evidence="5">
    <location>
        <begin position="309"/>
        <end position="328"/>
    </location>
</feature>
<feature type="transmembrane region" description="Helical" evidence="5">
    <location>
        <begin position="48"/>
        <end position="66"/>
    </location>
</feature>
<feature type="transmembrane region" description="Helical" evidence="5">
    <location>
        <begin position="165"/>
        <end position="183"/>
    </location>
</feature>
<feature type="transmembrane region" description="Helical" evidence="5">
    <location>
        <begin position="335"/>
        <end position="357"/>
    </location>
</feature>
<feature type="transmembrane region" description="Helical" evidence="5">
    <location>
        <begin position="86"/>
        <end position="105"/>
    </location>
</feature>
<evidence type="ECO:0000313" key="9">
    <source>
        <dbReference type="EMBL" id="CAB5017066.1"/>
    </source>
</evidence>
<evidence type="ECO:0000256" key="3">
    <source>
        <dbReference type="ARBA" id="ARBA00022989"/>
    </source>
</evidence>
<dbReference type="GO" id="GO:0042773">
    <property type="term" value="P:ATP synthesis coupled electron transport"/>
    <property type="evidence" value="ECO:0007669"/>
    <property type="project" value="InterPro"/>
</dbReference>
<organism evidence="8">
    <name type="scientific">freshwater metagenome</name>
    <dbReference type="NCBI Taxonomy" id="449393"/>
    <lineage>
        <taxon>unclassified sequences</taxon>
        <taxon>metagenomes</taxon>
        <taxon>ecological metagenomes</taxon>
    </lineage>
</organism>
<reference evidence="8" key="1">
    <citation type="submission" date="2020-05" db="EMBL/GenBank/DDBJ databases">
        <authorList>
            <person name="Chiriac C."/>
            <person name="Salcher M."/>
            <person name="Ghai R."/>
            <person name="Kavagutti S V."/>
        </authorList>
    </citation>
    <scope>NUCLEOTIDE SEQUENCE</scope>
</reference>
<dbReference type="InterPro" id="IPR001750">
    <property type="entry name" value="ND/Mrp_TM"/>
</dbReference>
<dbReference type="EMBL" id="CAFBPU010000001">
    <property type="protein sequence ID" value="CAB5017066.1"/>
    <property type="molecule type" value="Genomic_DNA"/>
</dbReference>
<keyword evidence="2 5" id="KW-0812">Transmembrane</keyword>
<keyword evidence="4 5" id="KW-0472">Membrane</keyword>
<evidence type="ECO:0000256" key="4">
    <source>
        <dbReference type="ARBA" id="ARBA00023136"/>
    </source>
</evidence>
<evidence type="ECO:0000259" key="6">
    <source>
        <dbReference type="Pfam" id="PF00361"/>
    </source>
</evidence>
<sequence>MSATLAVVGSFEIPTIEYAALAPIMIVMGAAVLAVLVEAFVPQRFRRVTQLVITFASLVGAFAMVVKAGGTSQIVAMGSVAIDGPTLFMQGSILVLAALAALVMAERQVDPSGDSFAPRASALPGSADEQAFTRLGWLQTEIWPLFLFCVGGMLLFPASTDLLTMFVALEVLSLPLYVMVGLARRRRLLSQEAALKYFVLGAFSSAFFLYGTALLYGFAGTVSLTGIANALSASAADSGLVVTGVALLAVGLLFKVGAAPFHQWTPDVYQGSPTSVTGFMAACTKVAAFGALMRVLYVALGGISWDWRPVMYVISALTMIVGTLFALTQTDIKRMLAYSSVAQAGFMLVGVVATSAAGLQGTMVYLLAYGIATVGAFAILTLVRDSTGEASHLSQWAGLGRRSPWVASAFALFLLAFAGIPLTSGFTGKFAVFTAGVAGGATSVVVIGVVASAVAAFFYVRVIVLMFFTEPSAEGGPSVVVPSAFTKSAITISVALTLVIGVLPQLVLNLVGQAGVFVR</sequence>
<feature type="transmembrane region" description="Helical" evidence="5">
    <location>
        <begin position="239"/>
        <end position="258"/>
    </location>
</feature>
<comment type="subcellular location">
    <subcellularLocation>
        <location evidence="1">Membrane</location>
        <topology evidence="1">Multi-pass membrane protein</topology>
    </subcellularLocation>
</comment>
<dbReference type="InterPro" id="IPR010096">
    <property type="entry name" value="NADH-Q_OxRdtase_suN/2"/>
</dbReference>
<dbReference type="NCBIfam" id="NF004441">
    <property type="entry name" value="PRK05777.1-4"/>
    <property type="match status" value="1"/>
</dbReference>
<feature type="transmembrane region" description="Helical" evidence="5">
    <location>
        <begin position="20"/>
        <end position="41"/>
    </location>
</feature>
<dbReference type="Pfam" id="PF00361">
    <property type="entry name" value="Proton_antipo_M"/>
    <property type="match status" value="1"/>
</dbReference>
<feature type="transmembrane region" description="Helical" evidence="5">
    <location>
        <begin position="363"/>
        <end position="383"/>
    </location>
</feature>
<evidence type="ECO:0000313" key="8">
    <source>
        <dbReference type="EMBL" id="CAB4944662.1"/>
    </source>
</evidence>
<dbReference type="HAMAP" id="MF_00445">
    <property type="entry name" value="NDH1_NuoN_1"/>
    <property type="match status" value="1"/>
</dbReference>
<feature type="transmembrane region" description="Helical" evidence="5">
    <location>
        <begin position="404"/>
        <end position="424"/>
    </location>
</feature>
<evidence type="ECO:0000313" key="7">
    <source>
        <dbReference type="EMBL" id="CAB4847583.1"/>
    </source>
</evidence>
<dbReference type="GO" id="GO:0016020">
    <property type="term" value="C:membrane"/>
    <property type="evidence" value="ECO:0007669"/>
    <property type="project" value="UniProtKB-SubCell"/>
</dbReference>
<dbReference type="EMBL" id="CAFBIZ010000038">
    <property type="protein sequence ID" value="CAB4847583.1"/>
    <property type="molecule type" value="Genomic_DNA"/>
</dbReference>
<evidence type="ECO:0000256" key="5">
    <source>
        <dbReference type="SAM" id="Phobius"/>
    </source>
</evidence>
<dbReference type="NCBIfam" id="TIGR01770">
    <property type="entry name" value="NDH_I_N"/>
    <property type="match status" value="1"/>
</dbReference>
<protein>
    <submittedName>
        <fullName evidence="8">Unannotated protein</fullName>
    </submittedName>
</protein>
<dbReference type="EMBL" id="CAFBND010000047">
    <property type="protein sequence ID" value="CAB4944662.1"/>
    <property type="molecule type" value="Genomic_DNA"/>
</dbReference>
<gene>
    <name evidence="7" type="ORF">UFOPK3268_00450</name>
    <name evidence="8" type="ORF">UFOPK3752_01277</name>
    <name evidence="9" type="ORF">UFOPK4150_00010</name>
</gene>
<evidence type="ECO:0000256" key="1">
    <source>
        <dbReference type="ARBA" id="ARBA00004141"/>
    </source>
</evidence>
<feature type="transmembrane region" description="Helical" evidence="5">
    <location>
        <begin position="489"/>
        <end position="511"/>
    </location>
</feature>
<name>A0A6J7JRE6_9ZZZZ</name>
<feature type="transmembrane region" description="Helical" evidence="5">
    <location>
        <begin position="444"/>
        <end position="468"/>
    </location>
</feature>
<evidence type="ECO:0000256" key="2">
    <source>
        <dbReference type="ARBA" id="ARBA00022692"/>
    </source>
</evidence>
<accession>A0A6J7JRE6</accession>
<dbReference type="GO" id="GO:0008137">
    <property type="term" value="F:NADH dehydrogenase (ubiquinone) activity"/>
    <property type="evidence" value="ECO:0007669"/>
    <property type="project" value="InterPro"/>
</dbReference>
<proteinExistence type="inferred from homology"/>